<organism evidence="2 3">
    <name type="scientific">Devosia elaeis</name>
    <dbReference type="NCBI Taxonomy" id="1770058"/>
    <lineage>
        <taxon>Bacteria</taxon>
        <taxon>Pseudomonadati</taxon>
        <taxon>Pseudomonadota</taxon>
        <taxon>Alphaproteobacteria</taxon>
        <taxon>Hyphomicrobiales</taxon>
        <taxon>Devosiaceae</taxon>
        <taxon>Devosia</taxon>
    </lineage>
</organism>
<dbReference type="EMBL" id="LVVY01000130">
    <property type="protein sequence ID" value="OAM73731.1"/>
    <property type="molecule type" value="Genomic_DNA"/>
</dbReference>
<keyword evidence="3" id="KW-1185">Reference proteome</keyword>
<name>A0A178HLM5_9HYPH</name>
<dbReference type="AlphaFoldDB" id="A0A178HLM5"/>
<evidence type="ECO:0000256" key="1">
    <source>
        <dbReference type="SAM" id="MobiDB-lite"/>
    </source>
</evidence>
<comment type="caution">
    <text evidence="2">The sequence shown here is derived from an EMBL/GenBank/DDBJ whole genome shotgun (WGS) entry which is preliminary data.</text>
</comment>
<proteinExistence type="predicted"/>
<dbReference type="STRING" id="1770058.A3840_17195"/>
<evidence type="ECO:0000313" key="3">
    <source>
        <dbReference type="Proteomes" id="UP000078389"/>
    </source>
</evidence>
<gene>
    <name evidence="2" type="ORF">A3840_17195</name>
</gene>
<protein>
    <submittedName>
        <fullName evidence="2">Uncharacterized protein</fullName>
    </submittedName>
</protein>
<feature type="region of interest" description="Disordered" evidence="1">
    <location>
        <begin position="52"/>
        <end position="72"/>
    </location>
</feature>
<dbReference type="Proteomes" id="UP000078389">
    <property type="component" value="Unassembled WGS sequence"/>
</dbReference>
<evidence type="ECO:0000313" key="2">
    <source>
        <dbReference type="EMBL" id="OAM73731.1"/>
    </source>
</evidence>
<accession>A0A178HLM5</accession>
<reference evidence="2 3" key="1">
    <citation type="submission" date="2016-03" db="EMBL/GenBank/DDBJ databases">
        <title>Genome sequencing of Devosia sp. S37.</title>
        <authorList>
            <person name="Mohd Nor M."/>
        </authorList>
    </citation>
    <scope>NUCLEOTIDE SEQUENCE [LARGE SCALE GENOMIC DNA]</scope>
    <source>
        <strain evidence="2 3">S37</strain>
    </source>
</reference>
<sequence length="72" mass="8495">MRAPTNMGIAPWNERGLTNLERDRIRAAWAVKMNYRADHYRREVERLDVLMQAEGNRGRSRHTDQQGSEVEQ</sequence>